<dbReference type="Proteomes" id="UP000051677">
    <property type="component" value="Unassembled WGS sequence"/>
</dbReference>
<dbReference type="GO" id="GO:0005525">
    <property type="term" value="F:GTP binding"/>
    <property type="evidence" value="ECO:0007669"/>
    <property type="project" value="TreeGrafter"/>
</dbReference>
<dbReference type="OrthoDB" id="9801207at2"/>
<sequence>MPQTLVRPDSAVLQLRLDRPVLLRPIPFQAICGQHLLPFYGVVHIGYLRGDQRLSQAELTRVVDACAIGVQLQDKMTTRIGLWLHHQFAPRGLGVLVEGGYACTPVREGAALAGPTTTMAFYGSMRDNADQQREFITLATRKKINHHA</sequence>
<dbReference type="AlphaFoldDB" id="A0A0Q2Q6W3"/>
<evidence type="ECO:0000256" key="2">
    <source>
        <dbReference type="ARBA" id="ARBA00005080"/>
    </source>
</evidence>
<reference evidence="9 10" key="1">
    <citation type="submission" date="2015-10" db="EMBL/GenBank/DDBJ databases">
        <title>Mycobacterium gordonae draft genome assembly.</title>
        <authorList>
            <person name="Ustinova V."/>
            <person name="Smirnova T."/>
            <person name="Blagodatskikh K."/>
            <person name="Varlamov D."/>
            <person name="Larionova E."/>
            <person name="Chernousova L."/>
        </authorList>
    </citation>
    <scope>NUCLEOTIDE SEQUENCE [LARGE SCALE GENOMIC DNA]</scope>
    <source>
        <strain evidence="9 10">CTRI 14-8773</strain>
    </source>
</reference>
<gene>
    <name evidence="9" type="ORF">AO501_22615</name>
</gene>
<evidence type="ECO:0000256" key="5">
    <source>
        <dbReference type="ARBA" id="ARBA00022563"/>
    </source>
</evidence>
<dbReference type="InterPro" id="IPR043133">
    <property type="entry name" value="GTP-CH-I_C/QueF"/>
</dbReference>
<evidence type="ECO:0000256" key="1">
    <source>
        <dbReference type="ARBA" id="ARBA00001052"/>
    </source>
</evidence>
<dbReference type="SUPFAM" id="SSF55620">
    <property type="entry name" value="Tetrahydrobiopterin biosynthesis enzymes-like"/>
    <property type="match status" value="1"/>
</dbReference>
<dbReference type="EC" id="3.5.4.16" evidence="3"/>
<dbReference type="InterPro" id="IPR020602">
    <property type="entry name" value="GTP_CycHdrlase_I_dom"/>
</dbReference>
<dbReference type="Pfam" id="PF01227">
    <property type="entry name" value="GTP_cyclohydroI"/>
    <property type="match status" value="1"/>
</dbReference>
<dbReference type="GO" id="GO:0008270">
    <property type="term" value="F:zinc ion binding"/>
    <property type="evidence" value="ECO:0007669"/>
    <property type="project" value="TreeGrafter"/>
</dbReference>
<evidence type="ECO:0000259" key="8">
    <source>
        <dbReference type="Pfam" id="PF01227"/>
    </source>
</evidence>
<dbReference type="InterPro" id="IPR001474">
    <property type="entry name" value="GTP_CycHdrlase_I"/>
</dbReference>
<dbReference type="RefSeq" id="WP_055581325.1">
    <property type="nucleotide sequence ID" value="NZ_LKTM01000370.1"/>
</dbReference>
<dbReference type="GO" id="GO:0006729">
    <property type="term" value="P:tetrahydrobiopterin biosynthetic process"/>
    <property type="evidence" value="ECO:0007669"/>
    <property type="project" value="TreeGrafter"/>
</dbReference>
<comment type="caution">
    <text evidence="9">The sequence shown here is derived from an EMBL/GenBank/DDBJ whole genome shotgun (WGS) entry which is preliminary data.</text>
</comment>
<protein>
    <recommendedName>
        <fullName evidence="4">GTP cyclohydrolase 1</fullName>
        <ecNumber evidence="3">3.5.4.16</ecNumber>
    </recommendedName>
    <alternativeName>
        <fullName evidence="7">GTP cyclohydrolase I</fullName>
    </alternativeName>
</protein>
<dbReference type="GO" id="GO:0046654">
    <property type="term" value="P:tetrahydrofolate biosynthetic process"/>
    <property type="evidence" value="ECO:0007669"/>
    <property type="project" value="InterPro"/>
</dbReference>
<proteinExistence type="predicted"/>
<comment type="pathway">
    <text evidence="2">Cofactor biosynthesis; 7,8-dihydroneopterin triphosphate biosynthesis; 7,8-dihydroneopterin triphosphate from GTP: step 1/1.</text>
</comment>
<dbReference type="Gene3D" id="3.30.1130.10">
    <property type="match status" value="1"/>
</dbReference>
<dbReference type="GO" id="GO:0003934">
    <property type="term" value="F:GTP cyclohydrolase I activity"/>
    <property type="evidence" value="ECO:0007669"/>
    <property type="project" value="UniProtKB-EC"/>
</dbReference>
<evidence type="ECO:0000313" key="9">
    <source>
        <dbReference type="EMBL" id="KQH75717.1"/>
    </source>
</evidence>
<evidence type="ECO:0000256" key="4">
    <source>
        <dbReference type="ARBA" id="ARBA00017272"/>
    </source>
</evidence>
<organism evidence="9 10">
    <name type="scientific">Mycobacterium gordonae</name>
    <dbReference type="NCBI Taxonomy" id="1778"/>
    <lineage>
        <taxon>Bacteria</taxon>
        <taxon>Bacillati</taxon>
        <taxon>Actinomycetota</taxon>
        <taxon>Actinomycetes</taxon>
        <taxon>Mycobacteriales</taxon>
        <taxon>Mycobacteriaceae</taxon>
        <taxon>Mycobacterium</taxon>
    </lineage>
</organism>
<evidence type="ECO:0000256" key="3">
    <source>
        <dbReference type="ARBA" id="ARBA00012715"/>
    </source>
</evidence>
<name>A0A0Q2Q6W3_MYCGO</name>
<dbReference type="GO" id="GO:0006730">
    <property type="term" value="P:one-carbon metabolic process"/>
    <property type="evidence" value="ECO:0007669"/>
    <property type="project" value="UniProtKB-KW"/>
</dbReference>
<keyword evidence="5" id="KW-0554">One-carbon metabolism</keyword>
<dbReference type="GO" id="GO:0005737">
    <property type="term" value="C:cytoplasm"/>
    <property type="evidence" value="ECO:0007669"/>
    <property type="project" value="TreeGrafter"/>
</dbReference>
<keyword evidence="6" id="KW-0378">Hydrolase</keyword>
<dbReference type="UniPathway" id="UPA00848">
    <property type="reaction ID" value="UER00151"/>
</dbReference>
<evidence type="ECO:0000256" key="7">
    <source>
        <dbReference type="ARBA" id="ARBA00030854"/>
    </source>
</evidence>
<accession>A0A0Q2Q6W3</accession>
<dbReference type="PANTHER" id="PTHR11109">
    <property type="entry name" value="GTP CYCLOHYDROLASE I"/>
    <property type="match status" value="1"/>
</dbReference>
<evidence type="ECO:0000313" key="10">
    <source>
        <dbReference type="Proteomes" id="UP000051677"/>
    </source>
</evidence>
<dbReference type="STRING" id="1778.A9W97_30200"/>
<dbReference type="EMBL" id="LKTM01000370">
    <property type="protein sequence ID" value="KQH75717.1"/>
    <property type="molecule type" value="Genomic_DNA"/>
</dbReference>
<feature type="domain" description="GTP cyclohydrolase I" evidence="8">
    <location>
        <begin position="17"/>
        <end position="138"/>
    </location>
</feature>
<comment type="catalytic activity">
    <reaction evidence="1">
        <text>GTP + H2O = 7,8-dihydroneopterin 3'-triphosphate + formate + H(+)</text>
        <dbReference type="Rhea" id="RHEA:17473"/>
        <dbReference type="ChEBI" id="CHEBI:15377"/>
        <dbReference type="ChEBI" id="CHEBI:15378"/>
        <dbReference type="ChEBI" id="CHEBI:15740"/>
        <dbReference type="ChEBI" id="CHEBI:37565"/>
        <dbReference type="ChEBI" id="CHEBI:58462"/>
        <dbReference type="EC" id="3.5.4.16"/>
    </reaction>
</comment>
<evidence type="ECO:0000256" key="6">
    <source>
        <dbReference type="ARBA" id="ARBA00022801"/>
    </source>
</evidence>
<dbReference type="PANTHER" id="PTHR11109:SF7">
    <property type="entry name" value="GTP CYCLOHYDROLASE 1"/>
    <property type="match status" value="1"/>
</dbReference>